<dbReference type="InterPro" id="IPR014001">
    <property type="entry name" value="Helicase_ATP-bd"/>
</dbReference>
<keyword evidence="4" id="KW-0234">DNA repair</keyword>
<gene>
    <name evidence="12" type="ORF">MS3_08804</name>
</gene>
<evidence type="ECO:0000256" key="8">
    <source>
        <dbReference type="ARBA" id="ARBA00034808"/>
    </source>
</evidence>
<dbReference type="GO" id="GO:0005634">
    <property type="term" value="C:nucleus"/>
    <property type="evidence" value="ECO:0007669"/>
    <property type="project" value="TreeGrafter"/>
</dbReference>
<feature type="compositionally biased region" description="Polar residues" evidence="9">
    <location>
        <begin position="962"/>
        <end position="972"/>
    </location>
</feature>
<dbReference type="PROSITE" id="PS51192">
    <property type="entry name" value="HELICASE_ATP_BIND_1"/>
    <property type="match status" value="1"/>
</dbReference>
<evidence type="ECO:0000259" key="11">
    <source>
        <dbReference type="PROSITE" id="PS51192"/>
    </source>
</evidence>
<dbReference type="GO" id="GO:0043138">
    <property type="term" value="F:3'-5' DNA helicase activity"/>
    <property type="evidence" value="ECO:0007669"/>
    <property type="project" value="UniProtKB-EC"/>
</dbReference>
<comment type="similarity">
    <text evidence="1">Belongs to the helicase family. RecQ subfamily.</text>
</comment>
<dbReference type="Gene3D" id="1.10.150.80">
    <property type="entry name" value="HRDC domain"/>
    <property type="match status" value="1"/>
</dbReference>
<dbReference type="InterPro" id="IPR018982">
    <property type="entry name" value="RQC_domain"/>
</dbReference>
<dbReference type="GO" id="GO:0009378">
    <property type="term" value="F:four-way junction helicase activity"/>
    <property type="evidence" value="ECO:0007669"/>
    <property type="project" value="TreeGrafter"/>
</dbReference>
<feature type="region of interest" description="Disordered" evidence="9">
    <location>
        <begin position="882"/>
        <end position="983"/>
    </location>
</feature>
<sequence>MGSESNENSFELIFLGSLLSLSRALPKRPLHAFRAQYGLQFLINKSLKAPSIPMHRPLFTTSDNSPTCKDDNSTKVSAKFLPTATVTPIRPTDKTSPVSVIPRTSSLESSTCMKSVSKPCLQNESRIFQALSTENSNLRSHDDSVSIPQSFYSSICKACDLLENLPMNKLMYCFGDELSVITKLLHESSNPNIVSGHPPSGMVKKLTNPISPTFTSDQHIRNTNTSKRMLMGVTSYALGNILSDDDSWANISTNSSKTRALSDVPTKCSSTKKSATQKTDDNCTIRHSTMTFDSGEGSAFLPLQAQSKWDVQTHCDDQYNQPDDGSTGEFDGDDRFPHSKRMMEAFSKMFGLRSFRRNQLQAINAALLDRDCFVIMPTGGGKSLCYQLPAVVQSGLTVVISPLKALVLDQVTKLQSLGIAASDKLKGCLEQLYKRKRLDRFVIDEAHCVSQWGHDFRPDYRNLSILRINFPDVPMMAMTATATPKVRRDILLQLKMTNTKWFIQSFNRANLRFEVRPKKLKNCTKEIIDVIRNEFPKRSGIVYCLSRRECDVVAEELKAAGLQASAYHAGMTDAQRRNVQQAWIQEDKCDGSSSVARGTHQFHEDALYRMVSYCENQIDCRRKQMLSHFGEAFDSATCGTIVGCLCDNCQLSDRRRLEHRDVTEDAIKIVHTVELLVRSRRNVTVNYLVDIFRGAKTSQIQKSGDESNQIYGQGSAYSKTDAERLFHRLISERILYEELAVTQLDHVVAYVRLGSKSTGLLNGSIKITLPVSIPNRSGHSETNVVGRPPEDRYASVRNQCYEELVQVAKQLTSAQGISNYATVFPNEMLLEMASSLPATREELLQIPQCTDYKLNCFNAESSFLEITLNYLSILGALKAEEKEQEEMNTPQQSLPLTSSIRGRGRSNFAKRGRTKAYSTKKITPSGGGERKRSYLFGKYQFKSNPSSSASSSSSAGWKRKAPTSTFNSNTFQPKLMKLSVKRD</sequence>
<dbReference type="AlphaFoldDB" id="A0A095A429"/>
<dbReference type="InterPro" id="IPR044876">
    <property type="entry name" value="HRDC_dom_sf"/>
</dbReference>
<dbReference type="Gene3D" id="3.40.50.300">
    <property type="entry name" value="P-loop containing nucleotide triphosphate hydrolases"/>
    <property type="match status" value="4"/>
</dbReference>
<feature type="compositionally biased region" description="Low complexity" evidence="9">
    <location>
        <begin position="946"/>
        <end position="955"/>
    </location>
</feature>
<dbReference type="Pfam" id="PF00270">
    <property type="entry name" value="DEAD"/>
    <property type="match status" value="2"/>
</dbReference>
<dbReference type="GO" id="GO:0003677">
    <property type="term" value="F:DNA binding"/>
    <property type="evidence" value="ECO:0007669"/>
    <property type="project" value="UniProtKB-KW"/>
</dbReference>
<evidence type="ECO:0000256" key="4">
    <source>
        <dbReference type="ARBA" id="ARBA00023204"/>
    </source>
</evidence>
<dbReference type="EMBL" id="KL251436">
    <property type="protein sequence ID" value="KGB40339.1"/>
    <property type="molecule type" value="Genomic_DNA"/>
</dbReference>
<dbReference type="InterPro" id="IPR036388">
    <property type="entry name" value="WH-like_DNA-bd_sf"/>
</dbReference>
<dbReference type="InterPro" id="IPR032284">
    <property type="entry name" value="RecQ_Zn-bd"/>
</dbReference>
<organism evidence="12">
    <name type="scientific">Schistosoma haematobium</name>
    <name type="common">Blood fluke</name>
    <dbReference type="NCBI Taxonomy" id="6185"/>
    <lineage>
        <taxon>Eukaryota</taxon>
        <taxon>Metazoa</taxon>
        <taxon>Spiralia</taxon>
        <taxon>Lophotrochozoa</taxon>
        <taxon>Platyhelminthes</taxon>
        <taxon>Trematoda</taxon>
        <taxon>Digenea</taxon>
        <taxon>Strigeidida</taxon>
        <taxon>Schistosomatoidea</taxon>
        <taxon>Schistosomatidae</taxon>
        <taxon>Schistosoma</taxon>
    </lineage>
</organism>
<feature type="compositionally biased region" description="Polar residues" evidence="9">
    <location>
        <begin position="887"/>
        <end position="900"/>
    </location>
</feature>
<keyword evidence="5" id="KW-0413">Isomerase</keyword>
<evidence type="ECO:0000256" key="6">
    <source>
        <dbReference type="ARBA" id="ARBA00023242"/>
    </source>
</evidence>
<name>A0A095A429_SCHHA</name>
<protein>
    <recommendedName>
        <fullName evidence="8">DNA 3'-5' helicase</fullName>
        <ecNumber evidence="8">5.6.2.4</ecNumber>
    </recommendedName>
</protein>
<feature type="region of interest" description="Disordered" evidence="9">
    <location>
        <begin position="315"/>
        <end position="335"/>
    </location>
</feature>
<dbReference type="Gene3D" id="1.10.10.10">
    <property type="entry name" value="Winged helix-like DNA-binding domain superfamily/Winged helix DNA-binding domain"/>
    <property type="match status" value="1"/>
</dbReference>
<dbReference type="Pfam" id="PF09382">
    <property type="entry name" value="RQC"/>
    <property type="match status" value="1"/>
</dbReference>
<evidence type="ECO:0000256" key="5">
    <source>
        <dbReference type="ARBA" id="ARBA00023235"/>
    </source>
</evidence>
<dbReference type="SMART" id="SM00487">
    <property type="entry name" value="DEXDc"/>
    <property type="match status" value="1"/>
</dbReference>
<dbReference type="GO" id="GO:0005694">
    <property type="term" value="C:chromosome"/>
    <property type="evidence" value="ECO:0007669"/>
    <property type="project" value="TreeGrafter"/>
</dbReference>
<evidence type="ECO:0000313" key="12">
    <source>
        <dbReference type="EMBL" id="KGB40339.1"/>
    </source>
</evidence>
<dbReference type="GO" id="GO:0000724">
    <property type="term" value="P:double-strand break repair via homologous recombination"/>
    <property type="evidence" value="ECO:0007669"/>
    <property type="project" value="TreeGrafter"/>
</dbReference>
<evidence type="ECO:0000256" key="2">
    <source>
        <dbReference type="ARBA" id="ARBA00022763"/>
    </source>
</evidence>
<dbReference type="SMART" id="SM00341">
    <property type="entry name" value="HRDC"/>
    <property type="match status" value="1"/>
</dbReference>
<dbReference type="SUPFAM" id="SSF52540">
    <property type="entry name" value="P-loop containing nucleoside triphosphate hydrolases"/>
    <property type="match status" value="2"/>
</dbReference>
<feature type="domain" description="HRDC" evidence="10">
    <location>
        <begin position="794"/>
        <end position="877"/>
    </location>
</feature>
<dbReference type="PROSITE" id="PS50967">
    <property type="entry name" value="HRDC"/>
    <property type="match status" value="1"/>
</dbReference>
<dbReference type="InterPro" id="IPR027417">
    <property type="entry name" value="P-loop_NTPase"/>
</dbReference>
<evidence type="ECO:0000256" key="1">
    <source>
        <dbReference type="ARBA" id="ARBA00005446"/>
    </source>
</evidence>
<feature type="domain" description="Helicase ATP-binding" evidence="11">
    <location>
        <begin position="363"/>
        <end position="500"/>
    </location>
</feature>
<dbReference type="GO" id="GO:0005737">
    <property type="term" value="C:cytoplasm"/>
    <property type="evidence" value="ECO:0007669"/>
    <property type="project" value="TreeGrafter"/>
</dbReference>
<dbReference type="GO" id="GO:0006260">
    <property type="term" value="P:DNA replication"/>
    <property type="evidence" value="ECO:0007669"/>
    <property type="project" value="InterPro"/>
</dbReference>
<dbReference type="STRING" id="6185.A0A095A429"/>
<dbReference type="FunFam" id="1.10.10.10:FF:000495">
    <property type="entry name" value="RecQ family helicase MusN"/>
    <property type="match status" value="1"/>
</dbReference>
<dbReference type="InterPro" id="IPR002121">
    <property type="entry name" value="HRDC_dom"/>
</dbReference>
<dbReference type="Pfam" id="PF00570">
    <property type="entry name" value="HRDC"/>
    <property type="match status" value="1"/>
</dbReference>
<dbReference type="SUPFAM" id="SSF47819">
    <property type="entry name" value="HRDC-like"/>
    <property type="match status" value="1"/>
</dbReference>
<keyword evidence="3" id="KW-0238">DNA-binding</keyword>
<feature type="compositionally biased region" description="Basic residues" evidence="9">
    <location>
        <begin position="902"/>
        <end position="914"/>
    </location>
</feature>
<dbReference type="InterPro" id="IPR010997">
    <property type="entry name" value="HRDC-like_sf"/>
</dbReference>
<evidence type="ECO:0000256" key="9">
    <source>
        <dbReference type="SAM" id="MobiDB-lite"/>
    </source>
</evidence>
<evidence type="ECO:0000259" key="10">
    <source>
        <dbReference type="PROSITE" id="PS50967"/>
    </source>
</evidence>
<comment type="catalytic activity">
    <reaction evidence="7">
        <text>Couples ATP hydrolysis with the unwinding of duplex DNA by translocating in the 3'-5' direction.</text>
        <dbReference type="EC" id="5.6.2.4"/>
    </reaction>
</comment>
<accession>A0A095A429</accession>
<evidence type="ECO:0000256" key="3">
    <source>
        <dbReference type="ARBA" id="ARBA00023125"/>
    </source>
</evidence>
<dbReference type="GO" id="GO:0005524">
    <property type="term" value="F:ATP binding"/>
    <property type="evidence" value="ECO:0007669"/>
    <property type="project" value="InterPro"/>
</dbReference>
<dbReference type="PANTHER" id="PTHR13710">
    <property type="entry name" value="DNA HELICASE RECQ FAMILY MEMBER"/>
    <property type="match status" value="1"/>
</dbReference>
<dbReference type="Pfam" id="PF16124">
    <property type="entry name" value="RecQ_Zn_bind"/>
    <property type="match status" value="1"/>
</dbReference>
<reference evidence="12" key="1">
    <citation type="journal article" date="2012" name="Nat. Genet.">
        <title>Whole-genome sequence of Schistosoma haematobium.</title>
        <authorList>
            <person name="Young N.D."/>
            <person name="Jex A.R."/>
            <person name="Li B."/>
            <person name="Liu S."/>
            <person name="Yang L."/>
            <person name="Xiong Z."/>
            <person name="Li Y."/>
            <person name="Cantacessi C."/>
            <person name="Hall R.S."/>
            <person name="Xu X."/>
            <person name="Chen F."/>
            <person name="Wu X."/>
            <person name="Zerlotini A."/>
            <person name="Oliveira G."/>
            <person name="Hofmann A."/>
            <person name="Zhang G."/>
            <person name="Fang X."/>
            <person name="Kang Y."/>
            <person name="Campbell B.E."/>
            <person name="Loukas A."/>
            <person name="Ranganathan S."/>
            <person name="Rollinson D."/>
            <person name="Rinaldi G."/>
            <person name="Brindley P.J."/>
            <person name="Yang H."/>
            <person name="Wang J."/>
            <person name="Wang J."/>
            <person name="Gasser R.B."/>
        </authorList>
    </citation>
    <scope>NUCLEOTIDE SEQUENCE [LARGE SCALE GENOMIC DNA]</scope>
</reference>
<evidence type="ECO:0000256" key="7">
    <source>
        <dbReference type="ARBA" id="ARBA00034617"/>
    </source>
</evidence>
<dbReference type="SMART" id="SM00956">
    <property type="entry name" value="RQC"/>
    <property type="match status" value="1"/>
</dbReference>
<proteinExistence type="inferred from homology"/>
<keyword evidence="2" id="KW-0227">DNA damage</keyword>
<dbReference type="EC" id="5.6.2.4" evidence="8"/>
<dbReference type="InterPro" id="IPR011545">
    <property type="entry name" value="DEAD/DEAH_box_helicase_dom"/>
</dbReference>
<dbReference type="PANTHER" id="PTHR13710:SF153">
    <property type="entry name" value="RECQ-LIKE DNA HELICASE BLM"/>
    <property type="match status" value="1"/>
</dbReference>
<keyword evidence="6" id="KW-0539">Nucleus</keyword>